<dbReference type="AlphaFoldDB" id="A0AAV8P1I8"/>
<protein>
    <submittedName>
        <fullName evidence="2">Uncharacterized protein</fullName>
    </submittedName>
</protein>
<evidence type="ECO:0000313" key="3">
    <source>
        <dbReference type="Proteomes" id="UP001222027"/>
    </source>
</evidence>
<evidence type="ECO:0000256" key="1">
    <source>
        <dbReference type="SAM" id="MobiDB-lite"/>
    </source>
</evidence>
<dbReference type="Proteomes" id="UP001222027">
    <property type="component" value="Unassembled WGS sequence"/>
</dbReference>
<accession>A0AAV8P1I8</accession>
<keyword evidence="3" id="KW-1185">Reference proteome</keyword>
<feature type="region of interest" description="Disordered" evidence="1">
    <location>
        <begin position="38"/>
        <end position="107"/>
    </location>
</feature>
<proteinExistence type="predicted"/>
<sequence length="208" mass="23210">MGAARGEGPVWGGRPPLFAGFAGGLQLVAARVPVPSHRRGARPLLPQAQDLRSSPQAPHDRRRRRPQDSYALYKVFRKSGPGLKNGEQYGTPFREEEWDDDGDEMDKSFRSQDNTELPVNQRSIYLPVTKPSHDFTSPGTICDAGNTLPVDDLEDLLKYTDGQDMVDVATELGNHNFGLHLCKASSSEDTGIWCERQSFKLWDQFPLL</sequence>
<dbReference type="EMBL" id="JAQQAF010000009">
    <property type="protein sequence ID" value="KAJ8461246.1"/>
    <property type="molecule type" value="Genomic_DNA"/>
</dbReference>
<name>A0AAV8P1I8_ENSVE</name>
<comment type="caution">
    <text evidence="2">The sequence shown here is derived from an EMBL/GenBank/DDBJ whole genome shotgun (WGS) entry which is preliminary data.</text>
</comment>
<evidence type="ECO:0000313" key="2">
    <source>
        <dbReference type="EMBL" id="KAJ8461246.1"/>
    </source>
</evidence>
<organism evidence="2 3">
    <name type="scientific">Ensete ventricosum</name>
    <name type="common">Abyssinian banana</name>
    <name type="synonym">Musa ensete</name>
    <dbReference type="NCBI Taxonomy" id="4639"/>
    <lineage>
        <taxon>Eukaryota</taxon>
        <taxon>Viridiplantae</taxon>
        <taxon>Streptophyta</taxon>
        <taxon>Embryophyta</taxon>
        <taxon>Tracheophyta</taxon>
        <taxon>Spermatophyta</taxon>
        <taxon>Magnoliopsida</taxon>
        <taxon>Liliopsida</taxon>
        <taxon>Zingiberales</taxon>
        <taxon>Musaceae</taxon>
        <taxon>Ensete</taxon>
    </lineage>
</organism>
<reference evidence="2 3" key="1">
    <citation type="submission" date="2022-12" db="EMBL/GenBank/DDBJ databases">
        <title>Chromosome-scale assembly of the Ensete ventricosum genome.</title>
        <authorList>
            <person name="Dussert Y."/>
            <person name="Stocks J."/>
            <person name="Wendawek A."/>
            <person name="Woldeyes F."/>
            <person name="Nichols R.A."/>
            <person name="Borrell J.S."/>
        </authorList>
    </citation>
    <scope>NUCLEOTIDE SEQUENCE [LARGE SCALE GENOMIC DNA]</scope>
    <source>
        <strain evidence="3">cv. Maze</strain>
        <tissue evidence="2">Seeds</tissue>
    </source>
</reference>
<gene>
    <name evidence="2" type="ORF">OPV22_034172</name>
</gene>